<comment type="subcellular location">
    <subcellularLocation>
        <location evidence="1 7">Cell membrane</location>
        <topology evidence="1 7">Multi-pass membrane protein</topology>
    </subcellularLocation>
</comment>
<dbReference type="Pfam" id="PF00528">
    <property type="entry name" value="BPD_transp_1"/>
    <property type="match status" value="1"/>
</dbReference>
<reference evidence="10 11" key="1">
    <citation type="submission" date="2021-08" db="EMBL/GenBank/DDBJ databases">
        <authorList>
            <person name="Peeters C."/>
        </authorList>
    </citation>
    <scope>NUCLEOTIDE SEQUENCE [LARGE SCALE GENOMIC DNA]</scope>
    <source>
        <strain evidence="10 11">LMG 23992</strain>
    </source>
</reference>
<feature type="transmembrane region" description="Helical" evidence="7">
    <location>
        <begin position="158"/>
        <end position="177"/>
    </location>
</feature>
<proteinExistence type="inferred from homology"/>
<evidence type="ECO:0000256" key="2">
    <source>
        <dbReference type="ARBA" id="ARBA00022448"/>
    </source>
</evidence>
<name>A0ABM8X0P4_9BURK</name>
<dbReference type="SUPFAM" id="SSF161098">
    <property type="entry name" value="MetI-like"/>
    <property type="match status" value="1"/>
</dbReference>
<evidence type="ECO:0000256" key="6">
    <source>
        <dbReference type="ARBA" id="ARBA00023136"/>
    </source>
</evidence>
<accession>A0ABM8X0P4</accession>
<dbReference type="PANTHER" id="PTHR30151:SF0">
    <property type="entry name" value="ABC TRANSPORTER PERMEASE PROTEIN MJ0413-RELATED"/>
    <property type="match status" value="1"/>
</dbReference>
<dbReference type="CDD" id="cd06261">
    <property type="entry name" value="TM_PBP2"/>
    <property type="match status" value="1"/>
</dbReference>
<evidence type="ECO:0000256" key="4">
    <source>
        <dbReference type="ARBA" id="ARBA00022692"/>
    </source>
</evidence>
<evidence type="ECO:0000313" key="11">
    <source>
        <dbReference type="Proteomes" id="UP000727654"/>
    </source>
</evidence>
<evidence type="ECO:0000256" key="3">
    <source>
        <dbReference type="ARBA" id="ARBA00022475"/>
    </source>
</evidence>
<keyword evidence="5 7" id="KW-1133">Transmembrane helix</keyword>
<organism evidence="10 11">
    <name type="scientific">Cupriavidus laharis</name>
    <dbReference type="NCBI Taxonomy" id="151654"/>
    <lineage>
        <taxon>Bacteria</taxon>
        <taxon>Pseudomonadati</taxon>
        <taxon>Pseudomonadota</taxon>
        <taxon>Betaproteobacteria</taxon>
        <taxon>Burkholderiales</taxon>
        <taxon>Burkholderiaceae</taxon>
        <taxon>Cupriavidus</taxon>
    </lineage>
</organism>
<evidence type="ECO:0000256" key="7">
    <source>
        <dbReference type="RuleBase" id="RU363032"/>
    </source>
</evidence>
<evidence type="ECO:0000256" key="5">
    <source>
        <dbReference type="ARBA" id="ARBA00022989"/>
    </source>
</evidence>
<dbReference type="PANTHER" id="PTHR30151">
    <property type="entry name" value="ALKANE SULFONATE ABC TRANSPORTER-RELATED, MEMBRANE SUBUNIT"/>
    <property type="match status" value="1"/>
</dbReference>
<gene>
    <name evidence="10" type="primary">ssuC_1</name>
    <name evidence="10" type="ORF">LMG23992_02449</name>
</gene>
<dbReference type="Gene3D" id="1.10.3720.10">
    <property type="entry name" value="MetI-like"/>
    <property type="match status" value="1"/>
</dbReference>
<keyword evidence="11" id="KW-1185">Reference proteome</keyword>
<evidence type="ECO:0000259" key="9">
    <source>
        <dbReference type="PROSITE" id="PS50928"/>
    </source>
</evidence>
<feature type="transmembrane region" description="Helical" evidence="7">
    <location>
        <begin position="255"/>
        <end position="272"/>
    </location>
</feature>
<keyword evidence="6 7" id="KW-0472">Membrane</keyword>
<feature type="transmembrane region" description="Helical" evidence="7">
    <location>
        <begin position="221"/>
        <end position="243"/>
    </location>
</feature>
<keyword evidence="2 7" id="KW-0813">Transport</keyword>
<sequence length="286" mass="31321">MNTLASPQVDAKPPLRRVVQRSDPPRRNSTRKRNSERLIAFFTPMALLLVWEALGHLRLIDVRFFPPPSNIVGTFYDLTVQTAWNKSLPYHVVTSLTRACIGFVLGALPGLALGVVMGLVPMVRAAVQPIVGAIFPIPKVAILPLIMLIFGIGEGSKWAIIAIGVFFQVLIATSTGVANIEKIYLDVGRNFRASKSAVCFTIALPGALPTIFAGLRLGWGIALLLLITAEMVSSESGIGYLIWRAWQTLAIEDMYVGLVTIAALGTVSFWMFDAMERSMLPWKQRS</sequence>
<evidence type="ECO:0000313" key="10">
    <source>
        <dbReference type="EMBL" id="CAG9173430.1"/>
    </source>
</evidence>
<evidence type="ECO:0000256" key="1">
    <source>
        <dbReference type="ARBA" id="ARBA00004651"/>
    </source>
</evidence>
<dbReference type="RefSeq" id="WP_224080063.1">
    <property type="nucleotide sequence ID" value="NZ_CAJZAI010000005.1"/>
</dbReference>
<dbReference type="Proteomes" id="UP000727654">
    <property type="component" value="Unassembled WGS sequence"/>
</dbReference>
<comment type="similarity">
    <text evidence="7">Belongs to the binding-protein-dependent transport system permease family.</text>
</comment>
<comment type="caution">
    <text evidence="10">The sequence shown here is derived from an EMBL/GenBank/DDBJ whole genome shotgun (WGS) entry which is preliminary data.</text>
</comment>
<dbReference type="PROSITE" id="PS50928">
    <property type="entry name" value="ABC_TM1"/>
    <property type="match status" value="1"/>
</dbReference>
<evidence type="ECO:0000256" key="8">
    <source>
        <dbReference type="SAM" id="MobiDB-lite"/>
    </source>
</evidence>
<dbReference type="InterPro" id="IPR035906">
    <property type="entry name" value="MetI-like_sf"/>
</dbReference>
<feature type="transmembrane region" description="Helical" evidence="7">
    <location>
        <begin position="96"/>
        <end position="120"/>
    </location>
</feature>
<feature type="transmembrane region" description="Helical" evidence="7">
    <location>
        <begin position="197"/>
        <end position="215"/>
    </location>
</feature>
<feature type="domain" description="ABC transmembrane type-1" evidence="9">
    <location>
        <begin position="92"/>
        <end position="276"/>
    </location>
</feature>
<feature type="transmembrane region" description="Helical" evidence="7">
    <location>
        <begin position="38"/>
        <end position="60"/>
    </location>
</feature>
<protein>
    <submittedName>
        <fullName evidence="10">Aliphatic sulfonates transport permease protein SsuC</fullName>
    </submittedName>
</protein>
<keyword evidence="4 7" id="KW-0812">Transmembrane</keyword>
<dbReference type="InterPro" id="IPR000515">
    <property type="entry name" value="MetI-like"/>
</dbReference>
<dbReference type="EMBL" id="CAJZAI010000005">
    <property type="protein sequence ID" value="CAG9173430.1"/>
    <property type="molecule type" value="Genomic_DNA"/>
</dbReference>
<keyword evidence="3" id="KW-1003">Cell membrane</keyword>
<feature type="transmembrane region" description="Helical" evidence="7">
    <location>
        <begin position="132"/>
        <end position="152"/>
    </location>
</feature>
<feature type="region of interest" description="Disordered" evidence="8">
    <location>
        <begin position="1"/>
        <end position="31"/>
    </location>
</feature>